<dbReference type="InterPro" id="IPR036837">
    <property type="entry name" value="Cation_efflux_CTD_sf"/>
</dbReference>
<evidence type="ECO:0000259" key="10">
    <source>
        <dbReference type="Pfam" id="PF16916"/>
    </source>
</evidence>
<dbReference type="Pfam" id="PF16916">
    <property type="entry name" value="ZT_dimer"/>
    <property type="match status" value="1"/>
</dbReference>
<evidence type="ECO:0000313" key="11">
    <source>
        <dbReference type="EMBL" id="KRK48914.1"/>
    </source>
</evidence>
<proteinExistence type="inferred from homology"/>
<dbReference type="SUPFAM" id="SSF161111">
    <property type="entry name" value="Cation efflux protein transmembrane domain-like"/>
    <property type="match status" value="1"/>
</dbReference>
<comment type="subcellular location">
    <subcellularLocation>
        <location evidence="1">Membrane</location>
        <topology evidence="1">Multi-pass membrane protein</topology>
    </subcellularLocation>
</comment>
<feature type="transmembrane region" description="Helical" evidence="8">
    <location>
        <begin position="113"/>
        <end position="133"/>
    </location>
</feature>
<feature type="transmembrane region" description="Helical" evidence="8">
    <location>
        <begin position="12"/>
        <end position="36"/>
    </location>
</feature>
<feature type="transmembrane region" description="Helical" evidence="8">
    <location>
        <begin position="145"/>
        <end position="166"/>
    </location>
</feature>
<evidence type="ECO:0000256" key="1">
    <source>
        <dbReference type="ARBA" id="ARBA00004141"/>
    </source>
</evidence>
<dbReference type="Pfam" id="PF01545">
    <property type="entry name" value="Cation_efflux"/>
    <property type="match status" value="1"/>
</dbReference>
<gene>
    <name evidence="11" type="ORF">FC96_GL001235</name>
</gene>
<keyword evidence="5 8" id="KW-1133">Transmembrane helix</keyword>
<evidence type="ECO:0000259" key="9">
    <source>
        <dbReference type="Pfam" id="PF01545"/>
    </source>
</evidence>
<dbReference type="Gene3D" id="3.30.70.1350">
    <property type="entry name" value="Cation efflux protein, cytoplasmic domain"/>
    <property type="match status" value="1"/>
</dbReference>
<dbReference type="NCBIfam" id="TIGR01297">
    <property type="entry name" value="CDF"/>
    <property type="match status" value="1"/>
</dbReference>
<dbReference type="Proteomes" id="UP000050911">
    <property type="component" value="Unassembled WGS sequence"/>
</dbReference>
<keyword evidence="3" id="KW-0813">Transport</keyword>
<feature type="domain" description="Cation efflux protein cytoplasmic" evidence="10">
    <location>
        <begin position="207"/>
        <end position="281"/>
    </location>
</feature>
<reference evidence="11 12" key="1">
    <citation type="journal article" date="2015" name="Genome Announc.">
        <title>Expanding the biotechnology potential of lactobacilli through comparative genomics of 213 strains and associated genera.</title>
        <authorList>
            <person name="Sun Z."/>
            <person name="Harris H.M."/>
            <person name="McCann A."/>
            <person name="Guo C."/>
            <person name="Argimon S."/>
            <person name="Zhang W."/>
            <person name="Yang X."/>
            <person name="Jeffery I.B."/>
            <person name="Cooney J.C."/>
            <person name="Kagawa T.F."/>
            <person name="Liu W."/>
            <person name="Song Y."/>
            <person name="Salvetti E."/>
            <person name="Wrobel A."/>
            <person name="Rasinkangas P."/>
            <person name="Parkhill J."/>
            <person name="Rea M.C."/>
            <person name="O'Sullivan O."/>
            <person name="Ritari J."/>
            <person name="Douillard F.P."/>
            <person name="Paul Ross R."/>
            <person name="Yang R."/>
            <person name="Briner A.E."/>
            <person name="Felis G.E."/>
            <person name="de Vos W.M."/>
            <person name="Barrangou R."/>
            <person name="Klaenhammer T.R."/>
            <person name="Caufield P.W."/>
            <person name="Cui Y."/>
            <person name="Zhang H."/>
            <person name="O'Toole P.W."/>
        </authorList>
    </citation>
    <scope>NUCLEOTIDE SEQUENCE [LARGE SCALE GENOMIC DNA]</scope>
    <source>
        <strain evidence="11 12">JCM 15530</strain>
    </source>
</reference>
<feature type="domain" description="Cation efflux protein transmembrane" evidence="9">
    <location>
        <begin position="13"/>
        <end position="203"/>
    </location>
</feature>
<protein>
    <submittedName>
        <fullName evidence="11">Cation efflux system protein</fullName>
    </submittedName>
</protein>
<dbReference type="InterPro" id="IPR002524">
    <property type="entry name" value="Cation_efflux"/>
</dbReference>
<organism evidence="11 12">
    <name type="scientific">Secundilactobacillus kimchicus JCM 15530</name>
    <dbReference type="NCBI Taxonomy" id="1302272"/>
    <lineage>
        <taxon>Bacteria</taxon>
        <taxon>Bacillati</taxon>
        <taxon>Bacillota</taxon>
        <taxon>Bacilli</taxon>
        <taxon>Lactobacillales</taxon>
        <taxon>Lactobacillaceae</taxon>
        <taxon>Secundilactobacillus</taxon>
    </lineage>
</organism>
<dbReference type="PANTHER" id="PTHR11562:SF17">
    <property type="entry name" value="RE54080P-RELATED"/>
    <property type="match status" value="1"/>
</dbReference>
<dbReference type="InterPro" id="IPR027469">
    <property type="entry name" value="Cation_efflux_TMD_sf"/>
</dbReference>
<dbReference type="SUPFAM" id="SSF160240">
    <property type="entry name" value="Cation efflux protein cytoplasmic domain-like"/>
    <property type="match status" value="1"/>
</dbReference>
<sequence>MAEKNQLSGRRFFVVTLLNAGITVVEILGGLFSGSLSLLSDAFHNLGDTFSILIGYVAHRISQRTEDERNTFGYGRAQILAALLNATLLIVVSLFLIVEAVRRLSQPESIDGGLMLTVAVIGLLANLISTVMMHRGSKHNMNMKATYLHLLSDTLSSFGVIIGALLIEWYNITIVDPIITVLVAGYIMFESWPIIRHAIQILMQGAPDIDYDAIKADLKAIPGITNVHHLHAWMMDENRIVLSVHVNMDDMKLSEAERLYRQIEHVLKEKYHVYHVTIQAEDLRGHDEELICNDSELHEQHEH</sequence>
<comment type="caution">
    <text evidence="11">The sequence shown here is derived from an EMBL/GenBank/DDBJ whole genome shotgun (WGS) entry which is preliminary data.</text>
</comment>
<keyword evidence="6" id="KW-0406">Ion transport</keyword>
<comment type="similarity">
    <text evidence="2">Belongs to the cation diffusion facilitator (CDF) transporter (TC 2.A.4) family. SLC30A subfamily.</text>
</comment>
<dbReference type="STRING" id="1302272.FC96_GL001235"/>
<dbReference type="OrthoDB" id="9809646at2"/>
<evidence type="ECO:0000256" key="4">
    <source>
        <dbReference type="ARBA" id="ARBA00022692"/>
    </source>
</evidence>
<dbReference type="GO" id="GO:0005886">
    <property type="term" value="C:plasma membrane"/>
    <property type="evidence" value="ECO:0007669"/>
    <property type="project" value="TreeGrafter"/>
</dbReference>
<dbReference type="EMBL" id="AZCX01000002">
    <property type="protein sequence ID" value="KRK48914.1"/>
    <property type="molecule type" value="Genomic_DNA"/>
</dbReference>
<dbReference type="RefSeq" id="WP_054659393.1">
    <property type="nucleotide sequence ID" value="NZ_AZCX01000002.1"/>
</dbReference>
<evidence type="ECO:0000256" key="7">
    <source>
        <dbReference type="ARBA" id="ARBA00023136"/>
    </source>
</evidence>
<evidence type="ECO:0000256" key="5">
    <source>
        <dbReference type="ARBA" id="ARBA00022989"/>
    </source>
</evidence>
<accession>A0A0R1HZG7</accession>
<evidence type="ECO:0000256" key="8">
    <source>
        <dbReference type="SAM" id="Phobius"/>
    </source>
</evidence>
<evidence type="ECO:0000256" key="6">
    <source>
        <dbReference type="ARBA" id="ARBA00023065"/>
    </source>
</evidence>
<feature type="transmembrane region" description="Helical" evidence="8">
    <location>
        <begin position="172"/>
        <end position="189"/>
    </location>
</feature>
<keyword evidence="4 8" id="KW-0812">Transmembrane</keyword>
<keyword evidence="12" id="KW-1185">Reference proteome</keyword>
<evidence type="ECO:0000256" key="3">
    <source>
        <dbReference type="ARBA" id="ARBA00022448"/>
    </source>
</evidence>
<name>A0A0R1HZG7_9LACO</name>
<dbReference type="InterPro" id="IPR027470">
    <property type="entry name" value="Cation_efflux_CTD"/>
</dbReference>
<dbReference type="PANTHER" id="PTHR11562">
    <property type="entry name" value="CATION EFFLUX PROTEIN/ ZINC TRANSPORTER"/>
    <property type="match status" value="1"/>
</dbReference>
<feature type="transmembrane region" description="Helical" evidence="8">
    <location>
        <begin position="42"/>
        <end position="58"/>
    </location>
</feature>
<keyword evidence="7 8" id="KW-0472">Membrane</keyword>
<evidence type="ECO:0000313" key="12">
    <source>
        <dbReference type="Proteomes" id="UP000050911"/>
    </source>
</evidence>
<feature type="transmembrane region" description="Helical" evidence="8">
    <location>
        <begin position="79"/>
        <end position="101"/>
    </location>
</feature>
<dbReference type="InterPro" id="IPR058533">
    <property type="entry name" value="Cation_efflux_TM"/>
</dbReference>
<dbReference type="GO" id="GO:0005385">
    <property type="term" value="F:zinc ion transmembrane transporter activity"/>
    <property type="evidence" value="ECO:0007669"/>
    <property type="project" value="TreeGrafter"/>
</dbReference>
<dbReference type="Gene3D" id="1.20.1510.10">
    <property type="entry name" value="Cation efflux protein transmembrane domain"/>
    <property type="match status" value="1"/>
</dbReference>
<evidence type="ECO:0000256" key="2">
    <source>
        <dbReference type="ARBA" id="ARBA00008873"/>
    </source>
</evidence>
<dbReference type="AlphaFoldDB" id="A0A0R1HZG7"/>
<dbReference type="PATRIC" id="fig|1302272.5.peg.1243"/>
<dbReference type="InterPro" id="IPR050681">
    <property type="entry name" value="CDF/SLC30A"/>
</dbReference>